<dbReference type="SUPFAM" id="SSF141571">
    <property type="entry name" value="Pentapeptide repeat-like"/>
    <property type="match status" value="1"/>
</dbReference>
<evidence type="ECO:0000313" key="2">
    <source>
        <dbReference type="Proteomes" id="UP000263900"/>
    </source>
</evidence>
<accession>A0A3B7MQ80</accession>
<dbReference type="Gene3D" id="2.160.20.80">
    <property type="entry name" value="E3 ubiquitin-protein ligase SopA"/>
    <property type="match status" value="1"/>
</dbReference>
<dbReference type="RefSeq" id="WP_119049570.1">
    <property type="nucleotide sequence ID" value="NZ_CP032157.1"/>
</dbReference>
<dbReference type="InterPro" id="IPR001646">
    <property type="entry name" value="5peptide_repeat"/>
</dbReference>
<dbReference type="OrthoDB" id="67652at2"/>
<sequence length="120" mass="13319">MWTEAESPFTITASNSRLSYSGFYGKKLKKIRLTHCIADEVDFTDCDLTQAVFTGTDFRGATFSNTILTKADFVGALNYAIDPRTNKLTGARFSLPEALSFLYCLGIELVDPDDHIPIQP</sequence>
<keyword evidence="2" id="KW-1185">Reference proteome</keyword>
<protein>
    <submittedName>
        <fullName evidence="1">Pentapeptide repeat-containing protein</fullName>
    </submittedName>
</protein>
<organism evidence="1 2">
    <name type="scientific">Paraflavitalea soli</name>
    <dbReference type="NCBI Taxonomy" id="2315862"/>
    <lineage>
        <taxon>Bacteria</taxon>
        <taxon>Pseudomonadati</taxon>
        <taxon>Bacteroidota</taxon>
        <taxon>Chitinophagia</taxon>
        <taxon>Chitinophagales</taxon>
        <taxon>Chitinophagaceae</taxon>
        <taxon>Paraflavitalea</taxon>
    </lineage>
</organism>
<proteinExistence type="predicted"/>
<dbReference type="EMBL" id="CP032157">
    <property type="protein sequence ID" value="AXY73735.1"/>
    <property type="molecule type" value="Genomic_DNA"/>
</dbReference>
<dbReference type="Proteomes" id="UP000263900">
    <property type="component" value="Chromosome"/>
</dbReference>
<dbReference type="AlphaFoldDB" id="A0A3B7MQ80"/>
<name>A0A3B7MQ80_9BACT</name>
<reference evidence="1 2" key="1">
    <citation type="submission" date="2018-09" db="EMBL/GenBank/DDBJ databases">
        <title>Genome sequencing of strain 6GH32-13.</title>
        <authorList>
            <person name="Weon H.-Y."/>
            <person name="Heo J."/>
            <person name="Kwon S.-W."/>
        </authorList>
    </citation>
    <scope>NUCLEOTIDE SEQUENCE [LARGE SCALE GENOMIC DNA]</scope>
    <source>
        <strain evidence="1 2">5GH32-13</strain>
    </source>
</reference>
<gene>
    <name evidence="1" type="ORF">D3H65_06980</name>
</gene>
<dbReference type="KEGG" id="pseg:D3H65_06980"/>
<dbReference type="Pfam" id="PF00805">
    <property type="entry name" value="Pentapeptide"/>
    <property type="match status" value="1"/>
</dbReference>
<evidence type="ECO:0000313" key="1">
    <source>
        <dbReference type="EMBL" id="AXY73735.1"/>
    </source>
</evidence>